<dbReference type="Proteomes" id="UP000824540">
    <property type="component" value="Unassembled WGS sequence"/>
</dbReference>
<evidence type="ECO:0000313" key="1">
    <source>
        <dbReference type="EMBL" id="KAG9341555.1"/>
    </source>
</evidence>
<accession>A0A8T2NMF3</accession>
<dbReference type="EMBL" id="JAFBMS010000034">
    <property type="protein sequence ID" value="KAG9341555.1"/>
    <property type="molecule type" value="Genomic_DNA"/>
</dbReference>
<protein>
    <submittedName>
        <fullName evidence="1">Uncharacterized protein</fullName>
    </submittedName>
</protein>
<dbReference type="InterPro" id="IPR039725">
    <property type="entry name" value="CC2D1A/B"/>
</dbReference>
<dbReference type="GO" id="GO:0001227">
    <property type="term" value="F:DNA-binding transcription repressor activity, RNA polymerase II-specific"/>
    <property type="evidence" value="ECO:0007669"/>
    <property type="project" value="InterPro"/>
</dbReference>
<evidence type="ECO:0000313" key="2">
    <source>
        <dbReference type="Proteomes" id="UP000824540"/>
    </source>
</evidence>
<dbReference type="OrthoDB" id="19996at2759"/>
<comment type="caution">
    <text evidence="1">The sequence shown here is derived from an EMBL/GenBank/DDBJ whole genome shotgun (WGS) entry which is preliminary data.</text>
</comment>
<dbReference type="PANTHER" id="PTHR13076">
    <property type="entry name" value="COILED-COIL AND C2 DOMAIN-CONTAINING PROTEIN 1-LIKE"/>
    <property type="match status" value="1"/>
</dbReference>
<gene>
    <name evidence="1" type="ORF">JZ751_019061</name>
</gene>
<proteinExistence type="predicted"/>
<sequence length="136" mass="15205">MVLQVSPTCFSAQSEYNQSFTLTINRNHRGFRRVIQSKGLKLEVLHKGGFLRSDKPLGSALLKLEKLETGSELREIVEVTEGRKATGGRLEVRVRLREPLSGQDMQVTTESWLVLEPTQVLPLLPVPPQLSPQSVT</sequence>
<name>A0A8T2NMF3_9TELE</name>
<dbReference type="AlphaFoldDB" id="A0A8T2NMF3"/>
<organism evidence="1 2">
    <name type="scientific">Albula glossodonta</name>
    <name type="common">roundjaw bonefish</name>
    <dbReference type="NCBI Taxonomy" id="121402"/>
    <lineage>
        <taxon>Eukaryota</taxon>
        <taxon>Metazoa</taxon>
        <taxon>Chordata</taxon>
        <taxon>Craniata</taxon>
        <taxon>Vertebrata</taxon>
        <taxon>Euteleostomi</taxon>
        <taxon>Actinopterygii</taxon>
        <taxon>Neopterygii</taxon>
        <taxon>Teleostei</taxon>
        <taxon>Albuliformes</taxon>
        <taxon>Albulidae</taxon>
        <taxon>Albula</taxon>
    </lineage>
</organism>
<feature type="non-terminal residue" evidence="1">
    <location>
        <position position="136"/>
    </location>
</feature>
<dbReference type="PANTHER" id="PTHR13076:SF5">
    <property type="entry name" value="COILED-COIL AND C2 DOMAIN-CONTAINING PROTEIN 1B"/>
    <property type="match status" value="1"/>
</dbReference>
<keyword evidence="2" id="KW-1185">Reference proteome</keyword>
<reference evidence="1" key="1">
    <citation type="thesis" date="2021" institute="BYU ScholarsArchive" country="Provo, UT, USA">
        <title>Applications of and Algorithms for Genome Assembly and Genomic Analyses with an Emphasis on Marine Teleosts.</title>
        <authorList>
            <person name="Pickett B.D."/>
        </authorList>
    </citation>
    <scope>NUCLEOTIDE SEQUENCE</scope>
    <source>
        <strain evidence="1">HI-2016</strain>
    </source>
</reference>